<organism evidence="2 3">
    <name type="scientific">candidate division WWE3 bacterium RIFCSPLOWO2_12_FULL_36_10</name>
    <dbReference type="NCBI Taxonomy" id="1802630"/>
    <lineage>
        <taxon>Bacteria</taxon>
        <taxon>Katanobacteria</taxon>
    </lineage>
</organism>
<evidence type="ECO:0000313" key="3">
    <source>
        <dbReference type="Proteomes" id="UP000177763"/>
    </source>
</evidence>
<evidence type="ECO:0000259" key="1">
    <source>
        <dbReference type="Pfam" id="PF00535"/>
    </source>
</evidence>
<gene>
    <name evidence="2" type="ORF">A3H26_02690</name>
</gene>
<comment type="caution">
    <text evidence="2">The sequence shown here is derived from an EMBL/GenBank/DDBJ whole genome shotgun (WGS) entry which is preliminary data.</text>
</comment>
<protein>
    <recommendedName>
        <fullName evidence="1">Glycosyltransferase 2-like domain-containing protein</fullName>
    </recommendedName>
</protein>
<dbReference type="Proteomes" id="UP000177763">
    <property type="component" value="Unassembled WGS sequence"/>
</dbReference>
<dbReference type="SUPFAM" id="SSF53448">
    <property type="entry name" value="Nucleotide-diphospho-sugar transferases"/>
    <property type="match status" value="1"/>
</dbReference>
<name>A0A1F4VIR6_UNCKA</name>
<dbReference type="EMBL" id="MEVN01000021">
    <property type="protein sequence ID" value="OGC57122.1"/>
    <property type="molecule type" value="Genomic_DNA"/>
</dbReference>
<dbReference type="InterPro" id="IPR029044">
    <property type="entry name" value="Nucleotide-diphossugar_trans"/>
</dbReference>
<dbReference type="STRING" id="1802630.A3H26_02690"/>
<dbReference type="PANTHER" id="PTHR43179">
    <property type="entry name" value="RHAMNOSYLTRANSFERASE WBBL"/>
    <property type="match status" value="1"/>
</dbReference>
<reference evidence="2 3" key="1">
    <citation type="journal article" date="2016" name="Nat. Commun.">
        <title>Thousands of microbial genomes shed light on interconnected biogeochemical processes in an aquifer system.</title>
        <authorList>
            <person name="Anantharaman K."/>
            <person name="Brown C.T."/>
            <person name="Hug L.A."/>
            <person name="Sharon I."/>
            <person name="Castelle C.J."/>
            <person name="Probst A.J."/>
            <person name="Thomas B.C."/>
            <person name="Singh A."/>
            <person name="Wilkins M.J."/>
            <person name="Karaoz U."/>
            <person name="Brodie E.L."/>
            <person name="Williams K.H."/>
            <person name="Hubbard S.S."/>
            <person name="Banfield J.F."/>
        </authorList>
    </citation>
    <scope>NUCLEOTIDE SEQUENCE [LARGE SCALE GENOMIC DNA]</scope>
</reference>
<evidence type="ECO:0000313" key="2">
    <source>
        <dbReference type="EMBL" id="OGC57122.1"/>
    </source>
</evidence>
<feature type="domain" description="Glycosyltransferase 2-like" evidence="1">
    <location>
        <begin position="4"/>
        <end position="187"/>
    </location>
</feature>
<dbReference type="AlphaFoldDB" id="A0A1F4VIR6"/>
<sequence>MKVSVVIVNYNTSEQLKDCLNNLLSQGIELEIIVVDNASSDDSVEMVRTNFPNVKLVEAKENKGLAHGSNLGLEVATGDYVLYLGSDAYPEKGVIDGMVEFMDKNINIGISTCKLVLRNGSLDMDAHRGFPTPWASLTHFTKLNSLFPKSKFFNQYFLGYEDFTRPHEIDLCISHFMMVRKKVFDRVGRWDEDFFVFGEDVDFCYRVKKAGWKIMYLPQFTAIHYKGVSVGIRKESQDISKASSETKVRMKRSTTDAMKLFYRKHYSGVYPKIIQSLVFLGIDLLSKLRNTF</sequence>
<accession>A0A1F4VIR6</accession>
<dbReference type="Gene3D" id="3.90.550.10">
    <property type="entry name" value="Spore Coat Polysaccharide Biosynthesis Protein SpsA, Chain A"/>
    <property type="match status" value="1"/>
</dbReference>
<dbReference type="Pfam" id="PF00535">
    <property type="entry name" value="Glycos_transf_2"/>
    <property type="match status" value="1"/>
</dbReference>
<dbReference type="InterPro" id="IPR001173">
    <property type="entry name" value="Glyco_trans_2-like"/>
</dbReference>
<proteinExistence type="predicted"/>
<dbReference type="CDD" id="cd04186">
    <property type="entry name" value="GT_2_like_c"/>
    <property type="match status" value="1"/>
</dbReference>
<dbReference type="PANTHER" id="PTHR43179:SF7">
    <property type="entry name" value="RHAMNOSYLTRANSFERASE WBBL"/>
    <property type="match status" value="1"/>
</dbReference>